<dbReference type="InterPro" id="IPR023214">
    <property type="entry name" value="HAD_sf"/>
</dbReference>
<comment type="caution">
    <text evidence="1">The sequence shown here is derived from an EMBL/GenBank/DDBJ whole genome shotgun (WGS) entry which is preliminary data.</text>
</comment>
<name>A0A9D1SGY6_9FIRM</name>
<dbReference type="SFLD" id="SFLDG01129">
    <property type="entry name" value="C1.5:_HAD__Beta-PGM__Phosphata"/>
    <property type="match status" value="1"/>
</dbReference>
<dbReference type="InterPro" id="IPR006439">
    <property type="entry name" value="HAD-SF_hydro_IA"/>
</dbReference>
<dbReference type="InterPro" id="IPR050155">
    <property type="entry name" value="HAD-like_hydrolase_sf"/>
</dbReference>
<dbReference type="GO" id="GO:0005829">
    <property type="term" value="C:cytosol"/>
    <property type="evidence" value="ECO:0007669"/>
    <property type="project" value="TreeGrafter"/>
</dbReference>
<dbReference type="PROSITE" id="PS51257">
    <property type="entry name" value="PROKAR_LIPOPROTEIN"/>
    <property type="match status" value="1"/>
</dbReference>
<dbReference type="GO" id="GO:0006281">
    <property type="term" value="P:DNA repair"/>
    <property type="evidence" value="ECO:0007669"/>
    <property type="project" value="TreeGrafter"/>
</dbReference>
<dbReference type="Gene3D" id="1.10.150.240">
    <property type="entry name" value="Putative phosphatase, domain 2"/>
    <property type="match status" value="1"/>
</dbReference>
<dbReference type="GO" id="GO:0008967">
    <property type="term" value="F:phosphoglycolate phosphatase activity"/>
    <property type="evidence" value="ECO:0007669"/>
    <property type="project" value="TreeGrafter"/>
</dbReference>
<dbReference type="Proteomes" id="UP000824081">
    <property type="component" value="Unassembled WGS sequence"/>
</dbReference>
<proteinExistence type="predicted"/>
<dbReference type="EMBL" id="DVMZ01000156">
    <property type="protein sequence ID" value="HIU59600.1"/>
    <property type="molecule type" value="Genomic_DNA"/>
</dbReference>
<dbReference type="PANTHER" id="PTHR43434:SF1">
    <property type="entry name" value="PHOSPHOGLYCOLATE PHOSPHATASE"/>
    <property type="match status" value="1"/>
</dbReference>
<dbReference type="SUPFAM" id="SSF56784">
    <property type="entry name" value="HAD-like"/>
    <property type="match status" value="1"/>
</dbReference>
<protein>
    <submittedName>
        <fullName evidence="1">HAD family hydrolase</fullName>
    </submittedName>
</protein>
<dbReference type="Gene3D" id="3.40.50.1000">
    <property type="entry name" value="HAD superfamily/HAD-like"/>
    <property type="match status" value="1"/>
</dbReference>
<accession>A0A9D1SGY6</accession>
<keyword evidence="1" id="KW-0378">Hydrolase</keyword>
<dbReference type="NCBIfam" id="TIGR01549">
    <property type="entry name" value="HAD-SF-IA-v1"/>
    <property type="match status" value="1"/>
</dbReference>
<dbReference type="SFLD" id="SFLDG01135">
    <property type="entry name" value="C1.5.6:_HAD__Beta-PGM__Phospha"/>
    <property type="match status" value="1"/>
</dbReference>
<dbReference type="Pfam" id="PF13419">
    <property type="entry name" value="HAD_2"/>
    <property type="match status" value="1"/>
</dbReference>
<dbReference type="AlphaFoldDB" id="A0A9D1SGY6"/>
<sequence>MRYQVYLFDLDGTLLDTLSDLTAATNAALAAYGCPARTREEVKGFVGNGIRLLIERAAPAGTPYLEEIFSEFRTYYAAHCFDHTRPYPGVEDMLREIVRRGGKAGIVSNKADFAVQELTGRFFKGLVQAAAGENEGAGIRKKPAPDLVYSVLGRLGEDGTGAVYVGDSEVDIQTAKNAGLPCISVTWGFKTREFLLANGATRLVDRPEEICR</sequence>
<gene>
    <name evidence="1" type="ORF">IAC57_05790</name>
</gene>
<evidence type="ECO:0000313" key="1">
    <source>
        <dbReference type="EMBL" id="HIU59600.1"/>
    </source>
</evidence>
<reference evidence="1" key="2">
    <citation type="journal article" date="2021" name="PeerJ">
        <title>Extensive microbial diversity within the chicken gut microbiome revealed by metagenomics and culture.</title>
        <authorList>
            <person name="Gilroy R."/>
            <person name="Ravi A."/>
            <person name="Getino M."/>
            <person name="Pursley I."/>
            <person name="Horton D.L."/>
            <person name="Alikhan N.F."/>
            <person name="Baker D."/>
            <person name="Gharbi K."/>
            <person name="Hall N."/>
            <person name="Watson M."/>
            <person name="Adriaenssens E.M."/>
            <person name="Foster-Nyarko E."/>
            <person name="Jarju S."/>
            <person name="Secka A."/>
            <person name="Antonio M."/>
            <person name="Oren A."/>
            <person name="Chaudhuri R.R."/>
            <person name="La Ragione R."/>
            <person name="Hildebrand F."/>
            <person name="Pallen M.J."/>
        </authorList>
    </citation>
    <scope>NUCLEOTIDE SEQUENCE</scope>
    <source>
        <strain evidence="1">11687</strain>
    </source>
</reference>
<dbReference type="InterPro" id="IPR041492">
    <property type="entry name" value="HAD_2"/>
</dbReference>
<evidence type="ECO:0000313" key="2">
    <source>
        <dbReference type="Proteomes" id="UP000824081"/>
    </source>
</evidence>
<dbReference type="SFLD" id="SFLDS00003">
    <property type="entry name" value="Haloacid_Dehalogenase"/>
    <property type="match status" value="1"/>
</dbReference>
<dbReference type="PANTHER" id="PTHR43434">
    <property type="entry name" value="PHOSPHOGLYCOLATE PHOSPHATASE"/>
    <property type="match status" value="1"/>
</dbReference>
<reference evidence="1" key="1">
    <citation type="submission" date="2020-10" db="EMBL/GenBank/DDBJ databases">
        <authorList>
            <person name="Gilroy R."/>
        </authorList>
    </citation>
    <scope>NUCLEOTIDE SEQUENCE</scope>
    <source>
        <strain evidence="1">11687</strain>
    </source>
</reference>
<organism evidence="1 2">
    <name type="scientific">Candidatus Scatosoma pullistercoris</name>
    <dbReference type="NCBI Taxonomy" id="2840934"/>
    <lineage>
        <taxon>Bacteria</taxon>
        <taxon>Bacillati</taxon>
        <taxon>Bacillota</taxon>
        <taxon>Clostridia</taxon>
        <taxon>Candidatus Scatosoma</taxon>
    </lineage>
</organism>
<dbReference type="InterPro" id="IPR023198">
    <property type="entry name" value="PGP-like_dom2"/>
</dbReference>
<dbReference type="InterPro" id="IPR036412">
    <property type="entry name" value="HAD-like_sf"/>
</dbReference>